<keyword evidence="3" id="KW-1185">Reference proteome</keyword>
<gene>
    <name evidence="2" type="ORF">LMG31841_04071</name>
</gene>
<dbReference type="InterPro" id="IPR036520">
    <property type="entry name" value="UPF0759_sf"/>
</dbReference>
<comment type="caution">
    <text evidence="2">The sequence shown here is derived from an EMBL/GenBank/DDBJ whole genome shotgun (WGS) entry which is preliminary data.</text>
</comment>
<evidence type="ECO:0008006" key="4">
    <source>
        <dbReference type="Google" id="ProtNLM"/>
    </source>
</evidence>
<dbReference type="SUPFAM" id="SSF117396">
    <property type="entry name" value="TM1631-like"/>
    <property type="match status" value="1"/>
</dbReference>
<feature type="compositionally biased region" description="Low complexity" evidence="1">
    <location>
        <begin position="1"/>
        <end position="21"/>
    </location>
</feature>
<feature type="region of interest" description="Disordered" evidence="1">
    <location>
        <begin position="1"/>
        <end position="31"/>
    </location>
</feature>
<protein>
    <recommendedName>
        <fullName evidence="4">DUF72 domain-containing protein</fullName>
    </recommendedName>
</protein>
<dbReference type="Pfam" id="PF01904">
    <property type="entry name" value="DUF72"/>
    <property type="match status" value="1"/>
</dbReference>
<dbReference type="AlphaFoldDB" id="A0A9N8X367"/>
<name>A0A9N8X367_9BURK</name>
<accession>A0A9N8X367</accession>
<organism evidence="2 3">
    <name type="scientific">Paraburkholderia saeva</name>
    <dbReference type="NCBI Taxonomy" id="2777537"/>
    <lineage>
        <taxon>Bacteria</taxon>
        <taxon>Pseudomonadati</taxon>
        <taxon>Pseudomonadota</taxon>
        <taxon>Betaproteobacteria</taxon>
        <taxon>Burkholderiales</taxon>
        <taxon>Burkholderiaceae</taxon>
        <taxon>Paraburkholderia</taxon>
    </lineage>
</organism>
<reference evidence="2" key="1">
    <citation type="submission" date="2021-04" db="EMBL/GenBank/DDBJ databases">
        <authorList>
            <person name="Vanwijnsberghe S."/>
        </authorList>
    </citation>
    <scope>NUCLEOTIDE SEQUENCE</scope>
    <source>
        <strain evidence="2">LMG 31841</strain>
    </source>
</reference>
<dbReference type="Gene3D" id="3.20.20.410">
    <property type="entry name" value="Protein of unknown function UPF0759"/>
    <property type="match status" value="1"/>
</dbReference>
<evidence type="ECO:0000256" key="1">
    <source>
        <dbReference type="SAM" id="MobiDB-lite"/>
    </source>
</evidence>
<sequence length="299" mass="33306">MVTRKTATTPAAKETAKAAAKPAKKTTPKAAESTARIRVGIGGWTFEPWRGVFYPEDLAQKRELEYASRQLTTIEVNGTFYGSQKPATFTKWHDETPDDFVFSLKAPRFATNRRVLSEAGDSIERFFASGVLELKNKLGPVNWQFATTKQFDPDDFEGFLKLLPKRVDGRAIRHAVEVRHESFCNEAFVALAREYEVAIVMAGDSKYPQIADPTAPFVYARIMGTSEAQSKGYSSKALDMWTARARTWAAGGTPEGLDMFGEASASKTPRDVYLYVISEFKAHNPAAAIAMLERLKRRT</sequence>
<evidence type="ECO:0000313" key="3">
    <source>
        <dbReference type="Proteomes" id="UP000789704"/>
    </source>
</evidence>
<dbReference type="EMBL" id="CAJQZC010000008">
    <property type="protein sequence ID" value="CAG4911497.1"/>
    <property type="molecule type" value="Genomic_DNA"/>
</dbReference>
<proteinExistence type="predicted"/>
<evidence type="ECO:0000313" key="2">
    <source>
        <dbReference type="EMBL" id="CAG4911497.1"/>
    </source>
</evidence>
<dbReference type="InterPro" id="IPR002763">
    <property type="entry name" value="DUF72"/>
</dbReference>
<dbReference type="RefSeq" id="WP_228880698.1">
    <property type="nucleotide sequence ID" value="NZ_CAJQZC010000008.1"/>
</dbReference>
<dbReference type="PANTHER" id="PTHR30348:SF4">
    <property type="entry name" value="DUF72 DOMAIN-CONTAINING PROTEIN"/>
    <property type="match status" value="1"/>
</dbReference>
<dbReference type="PANTHER" id="PTHR30348">
    <property type="entry name" value="UNCHARACTERIZED PROTEIN YECE"/>
    <property type="match status" value="1"/>
</dbReference>
<dbReference type="Proteomes" id="UP000789704">
    <property type="component" value="Unassembled WGS sequence"/>
</dbReference>